<protein>
    <submittedName>
        <fullName evidence="2">Uncharacterized protein</fullName>
    </submittedName>
</protein>
<feature type="transmembrane region" description="Helical" evidence="1">
    <location>
        <begin position="99"/>
        <end position="117"/>
    </location>
</feature>
<organism evidence="2 3">
    <name type="scientific">Botryobasidium botryosum (strain FD-172 SS1)</name>
    <dbReference type="NCBI Taxonomy" id="930990"/>
    <lineage>
        <taxon>Eukaryota</taxon>
        <taxon>Fungi</taxon>
        <taxon>Dikarya</taxon>
        <taxon>Basidiomycota</taxon>
        <taxon>Agaricomycotina</taxon>
        <taxon>Agaricomycetes</taxon>
        <taxon>Cantharellales</taxon>
        <taxon>Botryobasidiaceae</taxon>
        <taxon>Botryobasidium</taxon>
    </lineage>
</organism>
<sequence>MDSFSKTVRVVKKRGARIVKITTAPIEDLKEARKWAAGFGAVTAAAVAALAHYGTGGALGFLLGCGVLCTTWGAVSIAWVELSIRAGETSITPTHKVPALMWTVLLALILLGAEVLAWEISRILWGIQMAAIIAYAVWYNWGQEE</sequence>
<dbReference type="EMBL" id="KL198074">
    <property type="protein sequence ID" value="KDQ09829.1"/>
    <property type="molecule type" value="Genomic_DNA"/>
</dbReference>
<reference evidence="3" key="1">
    <citation type="journal article" date="2014" name="Proc. Natl. Acad. Sci. U.S.A.">
        <title>Extensive sampling of basidiomycete genomes demonstrates inadequacy of the white-rot/brown-rot paradigm for wood decay fungi.</title>
        <authorList>
            <person name="Riley R."/>
            <person name="Salamov A.A."/>
            <person name="Brown D.W."/>
            <person name="Nagy L.G."/>
            <person name="Floudas D."/>
            <person name="Held B.W."/>
            <person name="Levasseur A."/>
            <person name="Lombard V."/>
            <person name="Morin E."/>
            <person name="Otillar R."/>
            <person name="Lindquist E.A."/>
            <person name="Sun H."/>
            <person name="LaButti K.M."/>
            <person name="Schmutz J."/>
            <person name="Jabbour D."/>
            <person name="Luo H."/>
            <person name="Baker S.E."/>
            <person name="Pisabarro A.G."/>
            <person name="Walton J.D."/>
            <person name="Blanchette R.A."/>
            <person name="Henrissat B."/>
            <person name="Martin F."/>
            <person name="Cullen D."/>
            <person name="Hibbett D.S."/>
            <person name="Grigoriev I.V."/>
        </authorList>
    </citation>
    <scope>NUCLEOTIDE SEQUENCE [LARGE SCALE GENOMIC DNA]</scope>
    <source>
        <strain evidence="3">FD-172 SS1</strain>
    </source>
</reference>
<name>A0A067M2S4_BOTB1</name>
<evidence type="ECO:0000313" key="3">
    <source>
        <dbReference type="Proteomes" id="UP000027195"/>
    </source>
</evidence>
<keyword evidence="1" id="KW-0812">Transmembrane</keyword>
<evidence type="ECO:0000256" key="1">
    <source>
        <dbReference type="SAM" id="Phobius"/>
    </source>
</evidence>
<gene>
    <name evidence="2" type="ORF">BOTBODRAFT_178744</name>
</gene>
<feature type="transmembrane region" description="Helical" evidence="1">
    <location>
        <begin position="123"/>
        <end position="141"/>
    </location>
</feature>
<dbReference type="HOGENOM" id="CLU_1786545_0_0_1"/>
<dbReference type="AlphaFoldDB" id="A0A067M2S4"/>
<keyword evidence="3" id="KW-1185">Reference proteome</keyword>
<feature type="transmembrane region" description="Helical" evidence="1">
    <location>
        <begin position="59"/>
        <end position="79"/>
    </location>
</feature>
<evidence type="ECO:0000313" key="2">
    <source>
        <dbReference type="EMBL" id="KDQ09829.1"/>
    </source>
</evidence>
<feature type="transmembrane region" description="Helical" evidence="1">
    <location>
        <begin position="35"/>
        <end position="53"/>
    </location>
</feature>
<accession>A0A067M2S4</accession>
<keyword evidence="1" id="KW-1133">Transmembrane helix</keyword>
<dbReference type="InParanoid" id="A0A067M2S4"/>
<dbReference type="Proteomes" id="UP000027195">
    <property type="component" value="Unassembled WGS sequence"/>
</dbReference>
<keyword evidence="1" id="KW-0472">Membrane</keyword>
<proteinExistence type="predicted"/>